<evidence type="ECO:0000256" key="7">
    <source>
        <dbReference type="ARBA" id="ARBA00022779"/>
    </source>
</evidence>
<dbReference type="InterPro" id="IPR001543">
    <property type="entry name" value="FliN-like_C"/>
</dbReference>
<keyword evidence="14" id="KW-1185">Reference proteome</keyword>
<dbReference type="InterPro" id="IPR028976">
    <property type="entry name" value="CheC-like_sf"/>
</dbReference>
<gene>
    <name evidence="13" type="ORF">B5J99_03860</name>
</gene>
<sequence length="314" mass="33804">MSKAKTTASPAEAAPQEAAAPVTERRPAEHSFARADADQKTVVPVLRRVARSLCVGLRNALEPIAGVKLRVDTPDPEFTQFDAWCDRQPELVSISQFQLSPMKGRVLLRMEPAMVSAMLDAFFGGAPRDSAVAKKEFTQTDIRLIGRMAKAIGERLGAAWNEVGSFACHAAGHSSSVDGARIAAPAARMVIQRFRLTLPGNSRYEIEIVYPLDGLQGADQCLTPAGFAEERGPDPAWRDQMAVVLADVSLPARSVLARPVLTLPQLADLKPGDIIPIPPARNLPLIIGDRVFARGSLGEQNGLAAFRIETIEKG</sequence>
<feature type="compositionally biased region" description="Basic and acidic residues" evidence="11">
    <location>
        <begin position="23"/>
        <end position="34"/>
    </location>
</feature>
<protein>
    <recommendedName>
        <fullName evidence="4">Flagellar motor switch protein FliM</fullName>
    </recommendedName>
</protein>
<keyword evidence="9" id="KW-0975">Bacterial flagellum</keyword>
<dbReference type="CDD" id="cd17908">
    <property type="entry name" value="FliM"/>
    <property type="match status" value="1"/>
</dbReference>
<keyword evidence="6" id="KW-0145">Chemotaxis</keyword>
<dbReference type="GeneID" id="303484706"/>
<evidence type="ECO:0000256" key="10">
    <source>
        <dbReference type="ARBA" id="ARBA00025044"/>
    </source>
</evidence>
<dbReference type="Pfam" id="PF01052">
    <property type="entry name" value="FliMN_C"/>
    <property type="match status" value="1"/>
</dbReference>
<organism evidence="13 14">
    <name type="scientific">Blastomonas fulva</name>
    <dbReference type="NCBI Taxonomy" id="1550728"/>
    <lineage>
        <taxon>Bacteria</taxon>
        <taxon>Pseudomonadati</taxon>
        <taxon>Pseudomonadota</taxon>
        <taxon>Alphaproteobacteria</taxon>
        <taxon>Sphingomonadales</taxon>
        <taxon>Sphingomonadaceae</taxon>
        <taxon>Blastomonas</taxon>
    </lineage>
</organism>
<dbReference type="SUPFAM" id="SSF101801">
    <property type="entry name" value="Surface presentation of antigens (SPOA)"/>
    <property type="match status" value="1"/>
</dbReference>
<evidence type="ECO:0000259" key="12">
    <source>
        <dbReference type="Pfam" id="PF01052"/>
    </source>
</evidence>
<dbReference type="InterPro" id="IPR001689">
    <property type="entry name" value="Flag_FliM"/>
</dbReference>
<evidence type="ECO:0000256" key="3">
    <source>
        <dbReference type="ARBA" id="ARBA00011049"/>
    </source>
</evidence>
<evidence type="ECO:0000256" key="6">
    <source>
        <dbReference type="ARBA" id="ARBA00022500"/>
    </source>
</evidence>
<keyword evidence="7" id="KW-0283">Flagellar rotation</keyword>
<feature type="domain" description="Flagellar motor switch protein FliN-like C-terminal" evidence="12">
    <location>
        <begin position="245"/>
        <end position="311"/>
    </location>
</feature>
<dbReference type="Pfam" id="PF02154">
    <property type="entry name" value="FliM"/>
    <property type="match status" value="1"/>
</dbReference>
<evidence type="ECO:0000256" key="1">
    <source>
        <dbReference type="ARBA" id="ARBA00004117"/>
    </source>
</evidence>
<dbReference type="PANTHER" id="PTHR30034:SF6">
    <property type="entry name" value="YOP PROTEINS TRANSLOCATION PROTEIN Q"/>
    <property type="match status" value="1"/>
</dbReference>
<evidence type="ECO:0000256" key="5">
    <source>
        <dbReference type="ARBA" id="ARBA00022475"/>
    </source>
</evidence>
<dbReference type="RefSeq" id="WP_054135649.1">
    <property type="nucleotide sequence ID" value="NZ_CP020083.1"/>
</dbReference>
<dbReference type="Gene3D" id="3.40.1550.10">
    <property type="entry name" value="CheC-like"/>
    <property type="match status" value="1"/>
</dbReference>
<evidence type="ECO:0000256" key="11">
    <source>
        <dbReference type="SAM" id="MobiDB-lite"/>
    </source>
</evidence>
<evidence type="ECO:0000256" key="8">
    <source>
        <dbReference type="ARBA" id="ARBA00023136"/>
    </source>
</evidence>
<dbReference type="PANTHER" id="PTHR30034">
    <property type="entry name" value="FLAGELLAR MOTOR SWITCH PROTEIN FLIM"/>
    <property type="match status" value="1"/>
</dbReference>
<dbReference type="Gene3D" id="2.30.330.10">
    <property type="entry name" value="SpoA-like"/>
    <property type="match status" value="1"/>
</dbReference>
<dbReference type="InterPro" id="IPR036429">
    <property type="entry name" value="SpoA-like_sf"/>
</dbReference>
<evidence type="ECO:0000256" key="2">
    <source>
        <dbReference type="ARBA" id="ARBA00004202"/>
    </source>
</evidence>
<comment type="function">
    <text evidence="10">FliM is one of three proteins (FliG, FliN, FliM) that forms the rotor-mounted switch complex (C ring), located at the base of the basal body. This complex interacts with the CheY and CheZ chemotaxis proteins, in addition to contacting components of the motor that determine the direction of flagellar rotation.</text>
</comment>
<proteinExistence type="inferred from homology"/>
<evidence type="ECO:0000256" key="4">
    <source>
        <dbReference type="ARBA" id="ARBA00021898"/>
    </source>
</evidence>
<name>A0ABN5B1I2_9SPHN</name>
<comment type="similarity">
    <text evidence="3">Belongs to the FliM family.</text>
</comment>
<evidence type="ECO:0000313" key="13">
    <source>
        <dbReference type="EMBL" id="ASR50712.1"/>
    </source>
</evidence>
<keyword evidence="5" id="KW-1003">Cell membrane</keyword>
<dbReference type="Proteomes" id="UP000258016">
    <property type="component" value="Chromosome"/>
</dbReference>
<dbReference type="EMBL" id="CP020083">
    <property type="protein sequence ID" value="ASR50712.1"/>
    <property type="molecule type" value="Genomic_DNA"/>
</dbReference>
<feature type="region of interest" description="Disordered" evidence="11">
    <location>
        <begin position="1"/>
        <end position="34"/>
    </location>
</feature>
<keyword evidence="8" id="KW-0472">Membrane</keyword>
<comment type="subcellular location">
    <subcellularLocation>
        <location evidence="1">Bacterial flagellum basal body</location>
    </subcellularLocation>
    <subcellularLocation>
        <location evidence="2">Cell membrane</location>
        <topology evidence="2">Peripheral membrane protein</topology>
    </subcellularLocation>
</comment>
<feature type="compositionally biased region" description="Low complexity" evidence="11">
    <location>
        <begin position="1"/>
        <end position="22"/>
    </location>
</feature>
<accession>A0ABN5B1I2</accession>
<dbReference type="SUPFAM" id="SSF103039">
    <property type="entry name" value="CheC-like"/>
    <property type="match status" value="1"/>
</dbReference>
<evidence type="ECO:0000313" key="14">
    <source>
        <dbReference type="Proteomes" id="UP000258016"/>
    </source>
</evidence>
<reference evidence="13 14" key="1">
    <citation type="submission" date="2017-03" db="EMBL/GenBank/DDBJ databases">
        <title>Complete genome sequence of Blastomonas fulva degrading microcsystin LR.</title>
        <authorList>
            <person name="Lee H.-g."/>
            <person name="Jin L."/>
            <person name="oh H.-M."/>
        </authorList>
    </citation>
    <scope>NUCLEOTIDE SEQUENCE [LARGE SCALE GENOMIC DNA]</scope>
    <source>
        <strain evidence="13 14">T2</strain>
    </source>
</reference>
<evidence type="ECO:0000256" key="9">
    <source>
        <dbReference type="ARBA" id="ARBA00023143"/>
    </source>
</evidence>